<dbReference type="Pfam" id="PF08694">
    <property type="entry name" value="UFC1"/>
    <property type="match status" value="1"/>
</dbReference>
<dbReference type="PANTHER" id="PTHR12921:SF0">
    <property type="entry name" value="UBIQUITIN-FOLD MODIFIER-CONJUGATING ENZYME 1"/>
    <property type="match status" value="1"/>
</dbReference>
<evidence type="ECO:0000313" key="7">
    <source>
        <dbReference type="Proteomes" id="UP000694408"/>
    </source>
</evidence>
<sequence>MADAAARRAVAELPLLRAPAGPRDREGWAERLREEYRALIQYVENNKRADTDWFRLESNPEGTRKWGAQGNGDPEGTGESGQGSHGMGSHGIGVLGVPKVGFHLCTLRQVRPYLSPNVPPGQVGPYLSPCPPHVPQARWVHTCPPHVSQGRWVRTCPPMSPQPRWVRTCRSSPRGSRWERRTPPGRRRRRAESCAGPT</sequence>
<dbReference type="SUPFAM" id="SSF54495">
    <property type="entry name" value="UBC-like"/>
    <property type="match status" value="1"/>
</dbReference>
<dbReference type="PANTHER" id="PTHR12921">
    <property type="entry name" value="UBIQUITIN-FOLD MODIFIER-CONJUGATING ENZYME 1"/>
    <property type="match status" value="1"/>
</dbReference>
<comment type="function">
    <text evidence="4">E2-like enzyme which specifically catalyzes the second step in ufmylation. Accepts the ubiquitin-like modifier UFM1 from the E1 enzyme UBA5 and forms an intermediate with UFM1 via a thioester linkage. Ufmylation is involved in various processes, such as ribosome recycling, response to DNA damage, interferon response or reticulophagy (also called ER-phagy).</text>
</comment>
<feature type="compositionally biased region" description="Gly residues" evidence="5">
    <location>
        <begin position="69"/>
        <end position="90"/>
    </location>
</feature>
<dbReference type="AlphaFoldDB" id="A0A8C5J4N0"/>
<feature type="compositionally biased region" description="Basic and acidic residues" evidence="5">
    <location>
        <begin position="1"/>
        <end position="10"/>
    </location>
</feature>
<evidence type="ECO:0000256" key="4">
    <source>
        <dbReference type="ARBA" id="ARBA00045718"/>
    </source>
</evidence>
<feature type="region of interest" description="Disordered" evidence="5">
    <location>
        <begin position="1"/>
        <end position="27"/>
    </location>
</feature>
<evidence type="ECO:0000256" key="5">
    <source>
        <dbReference type="SAM" id="MobiDB-lite"/>
    </source>
</evidence>
<organism evidence="6 7">
    <name type="scientific">Junco hyemalis</name>
    <name type="common">Dark-eyed junco</name>
    <dbReference type="NCBI Taxonomy" id="40217"/>
    <lineage>
        <taxon>Eukaryota</taxon>
        <taxon>Metazoa</taxon>
        <taxon>Chordata</taxon>
        <taxon>Craniata</taxon>
        <taxon>Vertebrata</taxon>
        <taxon>Euteleostomi</taxon>
        <taxon>Archelosauria</taxon>
        <taxon>Archosauria</taxon>
        <taxon>Dinosauria</taxon>
        <taxon>Saurischia</taxon>
        <taxon>Theropoda</taxon>
        <taxon>Coelurosauria</taxon>
        <taxon>Aves</taxon>
        <taxon>Neognathae</taxon>
        <taxon>Neoaves</taxon>
        <taxon>Telluraves</taxon>
        <taxon>Australaves</taxon>
        <taxon>Passeriformes</taxon>
        <taxon>Passerellidae</taxon>
        <taxon>Junco</taxon>
    </lineage>
</organism>
<reference evidence="6" key="2">
    <citation type="submission" date="2025-09" db="UniProtKB">
        <authorList>
            <consortium name="Ensembl"/>
        </authorList>
    </citation>
    <scope>IDENTIFICATION</scope>
</reference>
<keyword evidence="3" id="KW-0833">Ubl conjugation pathway</keyword>
<evidence type="ECO:0000313" key="6">
    <source>
        <dbReference type="Ensembl" id="ENSJHYP00000012035.1"/>
    </source>
</evidence>
<dbReference type="InterPro" id="IPR016135">
    <property type="entry name" value="UBQ-conjugating_enzyme/RWD"/>
</dbReference>
<dbReference type="GO" id="GO:0061657">
    <property type="term" value="F:UFM1 conjugating enzyme activity"/>
    <property type="evidence" value="ECO:0007669"/>
    <property type="project" value="InterPro"/>
</dbReference>
<evidence type="ECO:0000256" key="2">
    <source>
        <dbReference type="ARBA" id="ARBA00013306"/>
    </source>
</evidence>
<evidence type="ECO:0000256" key="1">
    <source>
        <dbReference type="ARBA" id="ARBA00008451"/>
    </source>
</evidence>
<dbReference type="Gene3D" id="3.10.110.10">
    <property type="entry name" value="Ubiquitin Conjugating Enzyme"/>
    <property type="match status" value="1"/>
</dbReference>
<feature type="compositionally biased region" description="Low complexity" evidence="5">
    <location>
        <begin position="11"/>
        <end position="20"/>
    </location>
</feature>
<reference evidence="6" key="1">
    <citation type="submission" date="2025-08" db="UniProtKB">
        <authorList>
            <consortium name="Ensembl"/>
        </authorList>
    </citation>
    <scope>IDENTIFICATION</scope>
</reference>
<keyword evidence="7" id="KW-1185">Reference proteome</keyword>
<dbReference type="GO" id="GO:1990592">
    <property type="term" value="P:protein K69-linked ufmylation"/>
    <property type="evidence" value="ECO:0007669"/>
    <property type="project" value="TreeGrafter"/>
</dbReference>
<evidence type="ECO:0000256" key="3">
    <source>
        <dbReference type="ARBA" id="ARBA00022786"/>
    </source>
</evidence>
<comment type="similarity">
    <text evidence="1">Belongs to the ubiquitin-conjugating enzyme family. UFC1 subfamily.</text>
</comment>
<dbReference type="Ensembl" id="ENSJHYT00000014562.1">
    <property type="protein sequence ID" value="ENSJHYP00000012035.1"/>
    <property type="gene ID" value="ENSJHYG00000009354.1"/>
</dbReference>
<dbReference type="GO" id="GO:0005737">
    <property type="term" value="C:cytoplasm"/>
    <property type="evidence" value="ECO:0007669"/>
    <property type="project" value="TreeGrafter"/>
</dbReference>
<accession>A0A8C5J4N0</accession>
<proteinExistence type="inferred from homology"/>
<dbReference type="Proteomes" id="UP000694408">
    <property type="component" value="Unplaced"/>
</dbReference>
<protein>
    <recommendedName>
        <fullName evidence="2">Ubiquitin-fold modifier-conjugating enzyme 1</fullName>
    </recommendedName>
</protein>
<name>A0A8C5J4N0_JUNHY</name>
<feature type="region of interest" description="Disordered" evidence="5">
    <location>
        <begin position="164"/>
        <end position="198"/>
    </location>
</feature>
<feature type="region of interest" description="Disordered" evidence="5">
    <location>
        <begin position="56"/>
        <end position="90"/>
    </location>
</feature>
<dbReference type="InterPro" id="IPR014806">
    <property type="entry name" value="Ufc1"/>
</dbReference>